<dbReference type="HOGENOM" id="CLU_173195_0_0_5"/>
<dbReference type="BioCyc" id="RSPH349102:G1G8M-4331-MONOMER"/>
<dbReference type="GO" id="GO:0006355">
    <property type="term" value="P:regulation of DNA-templated transcription"/>
    <property type="evidence" value="ECO:0007669"/>
    <property type="project" value="InterPro"/>
</dbReference>
<sequence length="81" mass="8915">MSSYALRMPDHLMQQAREASAQDNVSINQLLVTLVAEGLGHRRALMEMKERAARGNPEAALHILQTVVPDVPPDPDDEIKG</sequence>
<dbReference type="InterPro" id="IPR010985">
    <property type="entry name" value="Ribbon_hlx_hlx"/>
</dbReference>
<gene>
    <name evidence="1" type="ordered locus">Rsph17025_4197</name>
</gene>
<dbReference type="AlphaFoldDB" id="A4X083"/>
<dbReference type="SUPFAM" id="SSF47598">
    <property type="entry name" value="Ribbon-helix-helix"/>
    <property type="match status" value="1"/>
</dbReference>
<evidence type="ECO:0008006" key="2">
    <source>
        <dbReference type="Google" id="ProtNLM"/>
    </source>
</evidence>
<dbReference type="KEGG" id="rsq:Rsph17025_4197"/>
<name>A4X083_CERS5</name>
<organism evidence="1">
    <name type="scientific">Cereibacter sphaeroides (strain ATCC 17025 / ATH 2.4.3)</name>
    <name type="common">Rhodobacter sphaeroides</name>
    <dbReference type="NCBI Taxonomy" id="349102"/>
    <lineage>
        <taxon>Bacteria</taxon>
        <taxon>Pseudomonadati</taxon>
        <taxon>Pseudomonadota</taxon>
        <taxon>Alphaproteobacteria</taxon>
        <taxon>Rhodobacterales</taxon>
        <taxon>Paracoccaceae</taxon>
        <taxon>Cereibacter</taxon>
    </lineage>
</organism>
<keyword evidence="1" id="KW-0614">Plasmid</keyword>
<reference evidence="1" key="1">
    <citation type="submission" date="2007-04" db="EMBL/GenBank/DDBJ databases">
        <title>Complete sequence of plasmid pRSPA02 of Rhodobacter sphaeroides ATCC 17025.</title>
        <authorList>
            <consortium name="US DOE Joint Genome Institute"/>
            <person name="Copeland A."/>
            <person name="Lucas S."/>
            <person name="Lapidus A."/>
            <person name="Barry K."/>
            <person name="Detter J.C."/>
            <person name="Glavina del Rio T."/>
            <person name="Hammon N."/>
            <person name="Israni S."/>
            <person name="Dalin E."/>
            <person name="Tice H."/>
            <person name="Pitluck S."/>
            <person name="Chertkov O."/>
            <person name="Brettin T."/>
            <person name="Bruce D."/>
            <person name="Han C."/>
            <person name="Schmutz J."/>
            <person name="Larimer F."/>
            <person name="Land M."/>
            <person name="Hauser L."/>
            <person name="Kyrpides N."/>
            <person name="Kim E."/>
            <person name="Richardson P."/>
            <person name="Mackenzie C."/>
            <person name="Choudhary M."/>
            <person name="Donohue T.J."/>
            <person name="Kaplan S."/>
        </authorList>
    </citation>
    <scope>NUCLEOTIDE SEQUENCE [LARGE SCALE GENOMIC DNA]</scope>
    <source>
        <strain evidence="1">ATCC 17025</strain>
        <plasmid evidence="1">pRSPA02</plasmid>
    </source>
</reference>
<proteinExistence type="predicted"/>
<dbReference type="EMBL" id="CP000663">
    <property type="protein sequence ID" value="ABP73047.1"/>
    <property type="molecule type" value="Genomic_DNA"/>
</dbReference>
<geneLocation type="plasmid" evidence="1">
    <name>pRSPA02</name>
</geneLocation>
<evidence type="ECO:0000313" key="1">
    <source>
        <dbReference type="EMBL" id="ABP73047.1"/>
    </source>
</evidence>
<accession>A4X083</accession>
<protein>
    <recommendedName>
        <fullName evidence="2">Toxin-antitoxin system HicB family antitoxin</fullName>
    </recommendedName>
</protein>